<gene>
    <name evidence="2" type="ORF">UY19_C0006G0036</name>
</gene>
<reference evidence="2 3" key="1">
    <citation type="journal article" date="2015" name="Nature">
        <title>rRNA introns, odd ribosomes, and small enigmatic genomes across a large radiation of phyla.</title>
        <authorList>
            <person name="Brown C.T."/>
            <person name="Hug L.A."/>
            <person name="Thomas B.C."/>
            <person name="Sharon I."/>
            <person name="Castelle C.J."/>
            <person name="Singh A."/>
            <person name="Wilkins M.J."/>
            <person name="Williams K.H."/>
            <person name="Banfield J.F."/>
        </authorList>
    </citation>
    <scope>NUCLEOTIDE SEQUENCE [LARGE SCALE GENOMIC DNA]</scope>
</reference>
<dbReference type="Proteomes" id="UP000033882">
    <property type="component" value="Unassembled WGS sequence"/>
</dbReference>
<dbReference type="Pfam" id="PF10646">
    <property type="entry name" value="Germane"/>
    <property type="match status" value="1"/>
</dbReference>
<dbReference type="Pfam" id="PF10648">
    <property type="entry name" value="Gmad2"/>
    <property type="match status" value="1"/>
</dbReference>
<evidence type="ECO:0000313" key="3">
    <source>
        <dbReference type="Proteomes" id="UP000033882"/>
    </source>
</evidence>
<dbReference type="AlphaFoldDB" id="A0A0G1WII6"/>
<organism evidence="2 3">
    <name type="scientific">Candidatus Wolfebacteria bacterium GW2011_GWA2_47_9b</name>
    <dbReference type="NCBI Taxonomy" id="1619005"/>
    <lineage>
        <taxon>Bacteria</taxon>
        <taxon>Candidatus Wolfeibacteriota</taxon>
    </lineage>
</organism>
<sequence length="335" mass="37437">MVTPPWSEQQRGDELTATIRMNKTIRGTVTDVMQNAQMITVQNDDGKTIQLAIVPETRIANEKGETIDTTQIYRGSIIEGKGEVVSTDALIIGELRIVMTPEIVILAPTEIDPVVSPVKIEGLARGLWYFEAVFPVTITDADRKPLGQHYVTATKDWMSESLVPFTTILEFTEPTTATGFLVFKNDNPSGLEENQKTFEMPIVFSQKTRRVNVFFNNSNLDPAFLCDKVFPVTREIPWTEGIGRAAIEELLKGPNEQDKESDYFTNISPNVQINSLIIENGTARIDFTENLERNVGGSCRVTAIRAQIINTLKQFSTIREVIVSINGRTEDILQP</sequence>
<dbReference type="SMART" id="SM00909">
    <property type="entry name" value="Germane"/>
    <property type="match status" value="1"/>
</dbReference>
<dbReference type="InterPro" id="IPR019606">
    <property type="entry name" value="GerMN"/>
</dbReference>
<evidence type="ECO:0000313" key="2">
    <source>
        <dbReference type="EMBL" id="KKU90098.1"/>
    </source>
</evidence>
<accession>A0A0G1WII6</accession>
<protein>
    <recommendedName>
        <fullName evidence="1">GerMN domain-containing protein</fullName>
    </recommendedName>
</protein>
<dbReference type="EMBL" id="LCPB01000006">
    <property type="protein sequence ID" value="KKU90098.1"/>
    <property type="molecule type" value="Genomic_DNA"/>
</dbReference>
<proteinExistence type="predicted"/>
<name>A0A0G1WII6_9BACT</name>
<evidence type="ECO:0000259" key="1">
    <source>
        <dbReference type="SMART" id="SM00909"/>
    </source>
</evidence>
<comment type="caution">
    <text evidence="2">The sequence shown here is derived from an EMBL/GenBank/DDBJ whole genome shotgun (WGS) entry which is preliminary data.</text>
</comment>
<feature type="domain" description="GerMN" evidence="1">
    <location>
        <begin position="243"/>
        <end position="334"/>
    </location>
</feature>
<dbReference type="InterPro" id="IPR018911">
    <property type="entry name" value="Gmad2_Ig-like_dom"/>
</dbReference>